<keyword evidence="6 7" id="KW-0472">Membrane</keyword>
<feature type="transmembrane region" description="Helical" evidence="7">
    <location>
        <begin position="236"/>
        <end position="253"/>
    </location>
</feature>
<keyword evidence="3" id="KW-1003">Cell membrane</keyword>
<feature type="transmembrane region" description="Helical" evidence="7">
    <location>
        <begin position="52"/>
        <end position="68"/>
    </location>
</feature>
<evidence type="ECO:0000256" key="6">
    <source>
        <dbReference type="ARBA" id="ARBA00023136"/>
    </source>
</evidence>
<feature type="transmembrane region" description="Helical" evidence="7">
    <location>
        <begin position="296"/>
        <end position="314"/>
    </location>
</feature>
<feature type="transmembrane region" description="Helical" evidence="7">
    <location>
        <begin position="80"/>
        <end position="99"/>
    </location>
</feature>
<keyword evidence="4 7" id="KW-0812">Transmembrane</keyword>
<evidence type="ECO:0000256" key="3">
    <source>
        <dbReference type="ARBA" id="ARBA00022475"/>
    </source>
</evidence>
<feature type="transmembrane region" description="Helical" evidence="7">
    <location>
        <begin position="105"/>
        <end position="127"/>
    </location>
</feature>
<gene>
    <name evidence="8" type="ORF">SAMN05660710_02262</name>
</gene>
<evidence type="ECO:0000256" key="1">
    <source>
        <dbReference type="ARBA" id="ARBA00004651"/>
    </source>
</evidence>
<accession>A0A1G5HRF5</accession>
<organism evidence="8 9">
    <name type="scientific">Paracoccus tibetensis</name>
    <dbReference type="NCBI Taxonomy" id="336292"/>
    <lineage>
        <taxon>Bacteria</taxon>
        <taxon>Pseudomonadati</taxon>
        <taxon>Pseudomonadota</taxon>
        <taxon>Alphaproteobacteria</taxon>
        <taxon>Rhodobacterales</taxon>
        <taxon>Paracoccaceae</taxon>
        <taxon>Paracoccus</taxon>
    </lineage>
</organism>
<reference evidence="8 9" key="1">
    <citation type="submission" date="2016-10" db="EMBL/GenBank/DDBJ databases">
        <authorList>
            <person name="de Groot N.N."/>
        </authorList>
    </citation>
    <scope>NUCLEOTIDE SEQUENCE [LARGE SCALE GENOMIC DNA]</scope>
    <source>
        <strain evidence="8 9">CGMCC 1.8925</strain>
    </source>
</reference>
<dbReference type="EMBL" id="FMVT01000007">
    <property type="protein sequence ID" value="SCY66376.1"/>
    <property type="molecule type" value="Genomic_DNA"/>
</dbReference>
<dbReference type="AlphaFoldDB" id="A0A1G5HRF5"/>
<dbReference type="STRING" id="336292.SAMN05660710_02262"/>
<dbReference type="Pfam" id="PF03601">
    <property type="entry name" value="Cons_hypoth698"/>
    <property type="match status" value="1"/>
</dbReference>
<evidence type="ECO:0000256" key="7">
    <source>
        <dbReference type="SAM" id="Phobius"/>
    </source>
</evidence>
<evidence type="ECO:0000256" key="4">
    <source>
        <dbReference type="ARBA" id="ARBA00022692"/>
    </source>
</evidence>
<evidence type="ECO:0000313" key="9">
    <source>
        <dbReference type="Proteomes" id="UP000199502"/>
    </source>
</evidence>
<dbReference type="PANTHER" id="PTHR30106:SF2">
    <property type="entry name" value="UPF0324 INNER MEMBRANE PROTEIN YEIH"/>
    <property type="match status" value="1"/>
</dbReference>
<comment type="subcellular location">
    <subcellularLocation>
        <location evidence="1">Cell membrane</location>
        <topology evidence="1">Multi-pass membrane protein</topology>
    </subcellularLocation>
</comment>
<evidence type="ECO:0000256" key="2">
    <source>
        <dbReference type="ARBA" id="ARBA00007977"/>
    </source>
</evidence>
<sequence>MTVSPSLRHQGGPARPPFFSGLVGRGRVLGPGVMLAVTVAMAAQFLSAHYGAPVMLMAILLGMPLHFMAEDDRAAPGIDFAARGLLRIGVALLGLRVSVEMVSAIGWPFVGLIACSIAALIIGSVLLARSIGRDRAFGLLTGGSVAICGASAAMALSSVLPQREGAERDLSFVVITVTALSTVAMILYPALATMLGLDMHQAGLFLGGTIHDVAQVVGAGYSLSDEAGDTATVVKLIRVTMLAPVVLIAALALRSRRQGEGRPPLLPAFVLAFLALAALNSAHLVPEMVTDAASNVSRAVLVAAVAAVGIKTSLQALAKVGPASILLLVGQTAALAAIVLVPVMLGWV</sequence>
<evidence type="ECO:0000313" key="8">
    <source>
        <dbReference type="EMBL" id="SCY66376.1"/>
    </source>
</evidence>
<comment type="similarity">
    <text evidence="2">Belongs to the UPF0324 family.</text>
</comment>
<keyword evidence="9" id="KW-1185">Reference proteome</keyword>
<dbReference type="InterPro" id="IPR018383">
    <property type="entry name" value="UPF0324_pro"/>
</dbReference>
<dbReference type="Proteomes" id="UP000199502">
    <property type="component" value="Unassembled WGS sequence"/>
</dbReference>
<feature type="transmembrane region" description="Helical" evidence="7">
    <location>
        <begin position="139"/>
        <end position="160"/>
    </location>
</feature>
<feature type="transmembrane region" description="Helical" evidence="7">
    <location>
        <begin position="172"/>
        <end position="191"/>
    </location>
</feature>
<keyword evidence="5 7" id="KW-1133">Transmembrane helix</keyword>
<name>A0A1G5HRF5_9RHOB</name>
<protein>
    <submittedName>
        <fullName evidence="8">Conserved hypothetical integral membrane protein</fullName>
    </submittedName>
</protein>
<feature type="transmembrane region" description="Helical" evidence="7">
    <location>
        <begin position="265"/>
        <end position="284"/>
    </location>
</feature>
<proteinExistence type="inferred from homology"/>
<evidence type="ECO:0000256" key="5">
    <source>
        <dbReference type="ARBA" id="ARBA00022989"/>
    </source>
</evidence>
<feature type="transmembrane region" description="Helical" evidence="7">
    <location>
        <begin position="326"/>
        <end position="347"/>
    </location>
</feature>
<dbReference type="GO" id="GO:0005886">
    <property type="term" value="C:plasma membrane"/>
    <property type="evidence" value="ECO:0007669"/>
    <property type="project" value="UniProtKB-SubCell"/>
</dbReference>
<dbReference type="PANTHER" id="PTHR30106">
    <property type="entry name" value="INNER MEMBRANE PROTEIN YEIH-RELATED"/>
    <property type="match status" value="1"/>
</dbReference>